<reference evidence="3 4" key="1">
    <citation type="submission" date="2021-05" db="EMBL/GenBank/DDBJ databases">
        <title>Genome Assembly of Synthetic Allotetraploid Brassica napus Reveals Homoeologous Exchanges between Subgenomes.</title>
        <authorList>
            <person name="Davis J.T."/>
        </authorList>
    </citation>
    <scope>NUCLEOTIDE SEQUENCE [LARGE SCALE GENOMIC DNA]</scope>
    <source>
        <strain evidence="4">cv. Da-Ae</strain>
        <tissue evidence="3">Seedling</tissue>
    </source>
</reference>
<evidence type="ECO:0000313" key="2">
    <source>
        <dbReference type="EMBL" id="KAH0854481.1"/>
    </source>
</evidence>
<dbReference type="Proteomes" id="UP000824890">
    <property type="component" value="Unassembled WGS sequence"/>
</dbReference>
<feature type="compositionally biased region" description="Low complexity" evidence="1">
    <location>
        <begin position="13"/>
        <end position="24"/>
    </location>
</feature>
<name>A0ABQ7ZH47_BRANA</name>
<accession>A0ABQ7ZH47</accession>
<evidence type="ECO:0000313" key="3">
    <source>
        <dbReference type="EMBL" id="KAH0879521.1"/>
    </source>
</evidence>
<sequence>MADRAASRRRVDSPVSQSDSSPDPGEGSEYDLMAPLPLAYTYAYPSPVGPTSTVVEDDLVEWRRKYSLPPFVDLRVPTSEEHASSNVLGEITIKKAFFDTGFRGVIPVLIASLYGFFEISPSQLNPPSWRLLVAIQNLDDLEHLSFGINEVLFSYHLAPLNGGEGRFHLRPRSGLPIVEELRKSDRKGSAFNKKWQERYVFMRLPRHSYRWNFVAGTHPAFPEGESTVLRARQLPLDRRQVNFLLSNSVLHRSSLWGNMSEGTVNDPFAAYQEAAKVISAKKESARRGSASGTTSGDEVVITGSRQLVTVKMEPPSLAQTKKPQSGGIATRSSQQSVEATCSVGILATALSNLNLQVFPQDGTVLPPGEPSEVVHTLQWGLLRTISQLFHLGERLSNESPVASREELEDLKRQASEERAQRLAREMEICDLKDKVKDLERTAEVSSADALATSKRNSELEEAMGTLKLEMVMAVNGARVIGRWDLIREWLKGQSNQWDLVKALEQFKAVTLEEAKNKNAPLPTFEDEPAIPFFSRRPRGSSS</sequence>
<organism evidence="3 4">
    <name type="scientific">Brassica napus</name>
    <name type="common">Rape</name>
    <dbReference type="NCBI Taxonomy" id="3708"/>
    <lineage>
        <taxon>Eukaryota</taxon>
        <taxon>Viridiplantae</taxon>
        <taxon>Streptophyta</taxon>
        <taxon>Embryophyta</taxon>
        <taxon>Tracheophyta</taxon>
        <taxon>Spermatophyta</taxon>
        <taxon>Magnoliopsida</taxon>
        <taxon>eudicotyledons</taxon>
        <taxon>Gunneridae</taxon>
        <taxon>Pentapetalae</taxon>
        <taxon>rosids</taxon>
        <taxon>malvids</taxon>
        <taxon>Brassicales</taxon>
        <taxon>Brassicaceae</taxon>
        <taxon>Brassiceae</taxon>
        <taxon>Brassica</taxon>
    </lineage>
</organism>
<dbReference type="EMBL" id="JAGKQM010000402">
    <property type="protein sequence ID" value="KAH0854481.1"/>
    <property type="molecule type" value="Genomic_DNA"/>
</dbReference>
<feature type="compositionally biased region" description="Basic and acidic residues" evidence="1">
    <location>
        <begin position="1"/>
        <end position="12"/>
    </location>
</feature>
<proteinExistence type="predicted"/>
<protein>
    <submittedName>
        <fullName evidence="3">Uncharacterized protein</fullName>
    </submittedName>
</protein>
<evidence type="ECO:0000256" key="1">
    <source>
        <dbReference type="SAM" id="MobiDB-lite"/>
    </source>
</evidence>
<gene>
    <name evidence="3" type="ORF">HID58_066915</name>
    <name evidence="2" type="ORF">HID58_069206</name>
</gene>
<dbReference type="EMBL" id="JAGKQM010000015">
    <property type="protein sequence ID" value="KAH0879521.1"/>
    <property type="molecule type" value="Genomic_DNA"/>
</dbReference>
<feature type="region of interest" description="Disordered" evidence="1">
    <location>
        <begin position="1"/>
        <end position="28"/>
    </location>
</feature>
<feature type="region of interest" description="Disordered" evidence="1">
    <location>
        <begin position="517"/>
        <end position="542"/>
    </location>
</feature>
<dbReference type="PANTHER" id="PTHR31099:SF49">
    <property type="entry name" value="MYOSIN HEAVY CHAIN-LIKE PROTEIN"/>
    <property type="match status" value="1"/>
</dbReference>
<evidence type="ECO:0000313" key="4">
    <source>
        <dbReference type="Proteomes" id="UP000824890"/>
    </source>
</evidence>
<dbReference type="PANTHER" id="PTHR31099">
    <property type="entry name" value="OS06G0165300 PROTEIN"/>
    <property type="match status" value="1"/>
</dbReference>
<comment type="caution">
    <text evidence="3">The sequence shown here is derived from an EMBL/GenBank/DDBJ whole genome shotgun (WGS) entry which is preliminary data.</text>
</comment>
<keyword evidence="4" id="KW-1185">Reference proteome</keyword>